<keyword evidence="3" id="KW-1133">Transmembrane helix</keyword>
<evidence type="ECO:0000256" key="3">
    <source>
        <dbReference type="SAM" id="Phobius"/>
    </source>
</evidence>
<dbReference type="GO" id="GO:0022857">
    <property type="term" value="F:transmembrane transporter activity"/>
    <property type="evidence" value="ECO:0007669"/>
    <property type="project" value="InterPro"/>
</dbReference>
<evidence type="ECO:0000313" key="6">
    <source>
        <dbReference type="Proteomes" id="UP000503540"/>
    </source>
</evidence>
<evidence type="ECO:0000259" key="4">
    <source>
        <dbReference type="Pfam" id="PF06738"/>
    </source>
</evidence>
<feature type="domain" description="Threonine/serine exporter-like N-terminal" evidence="4">
    <location>
        <begin position="32"/>
        <end position="266"/>
    </location>
</feature>
<proteinExistence type="inferred from homology"/>
<name>A0A6G9YLT2_9NOCA</name>
<evidence type="ECO:0000313" key="5">
    <source>
        <dbReference type="EMBL" id="QIS13986.1"/>
    </source>
</evidence>
<dbReference type="RefSeq" id="WP_167476448.1">
    <property type="nucleotide sequence ID" value="NZ_CP046172.1"/>
</dbReference>
<dbReference type="Proteomes" id="UP000503540">
    <property type="component" value="Chromosome"/>
</dbReference>
<keyword evidence="3" id="KW-0812">Transmembrane</keyword>
<feature type="region of interest" description="Disordered" evidence="2">
    <location>
        <begin position="416"/>
        <end position="437"/>
    </location>
</feature>
<dbReference type="PANTHER" id="PTHR31082:SF4">
    <property type="entry name" value="PHEROMONE-REGULATED MEMBRANE PROTEIN 10"/>
    <property type="match status" value="1"/>
</dbReference>
<protein>
    <recommendedName>
        <fullName evidence="4">Threonine/serine exporter-like N-terminal domain-containing protein</fullName>
    </recommendedName>
</protein>
<evidence type="ECO:0000256" key="2">
    <source>
        <dbReference type="SAM" id="MobiDB-lite"/>
    </source>
</evidence>
<dbReference type="PANTHER" id="PTHR31082">
    <property type="entry name" value="PHEROMONE-REGULATED MEMBRANE PROTEIN 10"/>
    <property type="match status" value="1"/>
</dbReference>
<feature type="transmembrane region" description="Helical" evidence="3">
    <location>
        <begin position="394"/>
        <end position="414"/>
    </location>
</feature>
<sequence length="437" mass="45255">MGIGRTPAWVIRPAHTGMPPAPESPGATIELLQQAGIALCDSGAPTLRITERLYRLAIAYGIDDVRLFVLPTGVFVGSPGYATAFRRAEGHTLNLDQNAALHELFDVAAAGRCTAADCLRRLHKILRAPSRYGVGTTIFGHALLGVGLGLIITPTVPALGAYAVLSALVGAGSLMIQRTPRFAATFPVVAAFLVTLVANRIAGPWLGETPIMALVPPLAWLLPAAKLTTGALDLSWGDTISGAARLLDAGNRIMLLAFGALAATQLLPPASTIATYPHLTWGPWAAPAVFAVGMALVMSAPIRVLPHMTAICYSAYGAMVAGGILFDPLLSGFFGGLVATVASMVAQRLPKGPPAAAGFLAAFWLLVPGRLGLSEVIETGITHQLSSLTAGGDALLTVVAIATGVLVAAGPARIGRDPHRGSSRPRADPGIECRRHE</sequence>
<accession>A0A6G9YLT2</accession>
<dbReference type="EMBL" id="CP046172">
    <property type="protein sequence ID" value="QIS13986.1"/>
    <property type="molecule type" value="Genomic_DNA"/>
</dbReference>
<feature type="transmembrane region" description="Helical" evidence="3">
    <location>
        <begin position="249"/>
        <end position="267"/>
    </location>
</feature>
<dbReference type="InterPro" id="IPR051361">
    <property type="entry name" value="ThrE/Ser_Exporter"/>
</dbReference>
<feature type="transmembrane region" description="Helical" evidence="3">
    <location>
        <begin position="183"/>
        <end position="206"/>
    </location>
</feature>
<feature type="transmembrane region" description="Helical" evidence="3">
    <location>
        <begin position="279"/>
        <end position="297"/>
    </location>
</feature>
<dbReference type="KEGG" id="nah:F5544_30715"/>
<dbReference type="AlphaFoldDB" id="A0A6G9YLT2"/>
<dbReference type="InterPro" id="IPR010619">
    <property type="entry name" value="ThrE-like_N"/>
</dbReference>
<reference evidence="5 6" key="1">
    <citation type="journal article" date="2019" name="ACS Chem. Biol.">
        <title>Identification and Mobilization of a Cryptic Antibiotic Biosynthesis Gene Locus from a Human-Pathogenic Nocardia Isolate.</title>
        <authorList>
            <person name="Herisse M."/>
            <person name="Ishida K."/>
            <person name="Porter J.L."/>
            <person name="Howden B."/>
            <person name="Hertweck C."/>
            <person name="Stinear T.P."/>
            <person name="Pidot S.J."/>
        </authorList>
    </citation>
    <scope>NUCLEOTIDE SEQUENCE [LARGE SCALE GENOMIC DNA]</scope>
    <source>
        <strain evidence="5 6">AUSMDU00012717</strain>
    </source>
</reference>
<organism evidence="5 6">
    <name type="scientific">Nocardia arthritidis</name>
    <dbReference type="NCBI Taxonomy" id="228602"/>
    <lineage>
        <taxon>Bacteria</taxon>
        <taxon>Bacillati</taxon>
        <taxon>Actinomycetota</taxon>
        <taxon>Actinomycetes</taxon>
        <taxon>Mycobacteriales</taxon>
        <taxon>Nocardiaceae</taxon>
        <taxon>Nocardia</taxon>
    </lineage>
</organism>
<gene>
    <name evidence="5" type="ORF">F5544_30715</name>
</gene>
<feature type="transmembrane region" description="Helical" evidence="3">
    <location>
        <begin position="356"/>
        <end position="374"/>
    </location>
</feature>
<dbReference type="Pfam" id="PF06738">
    <property type="entry name" value="ThrE"/>
    <property type="match status" value="1"/>
</dbReference>
<feature type="transmembrane region" description="Helical" evidence="3">
    <location>
        <begin position="158"/>
        <end position="176"/>
    </location>
</feature>
<evidence type="ECO:0000256" key="1">
    <source>
        <dbReference type="ARBA" id="ARBA00034125"/>
    </source>
</evidence>
<keyword evidence="6" id="KW-1185">Reference proteome</keyword>
<keyword evidence="3" id="KW-0472">Membrane</keyword>
<feature type="transmembrane region" description="Helical" evidence="3">
    <location>
        <begin position="132"/>
        <end position="152"/>
    </location>
</feature>
<comment type="similarity">
    <text evidence="1">Belongs to the ThrE exporter (TC 2.A.79) family.</text>
</comment>